<dbReference type="AlphaFoldDB" id="A0A166E1W9"/>
<accession>A0A166E1W9</accession>
<evidence type="ECO:0000313" key="2">
    <source>
        <dbReference type="EMBL" id="KZX16186.1"/>
    </source>
</evidence>
<dbReference type="InterPro" id="IPR036821">
    <property type="entry name" value="Peptide_deformylase_sf"/>
</dbReference>
<dbReference type="Proteomes" id="UP000077275">
    <property type="component" value="Unassembled WGS sequence"/>
</dbReference>
<comment type="caution">
    <text evidence="2">The sequence shown here is derived from an EMBL/GenBank/DDBJ whole genome shotgun (WGS) entry which is preliminary data.</text>
</comment>
<evidence type="ECO:0000313" key="3">
    <source>
        <dbReference type="Proteomes" id="UP000077275"/>
    </source>
</evidence>
<evidence type="ECO:0000259" key="1">
    <source>
        <dbReference type="Pfam" id="PF05618"/>
    </source>
</evidence>
<organism evidence="2 3">
    <name type="scientific">Methanobrevibacter cuticularis</name>
    <dbReference type="NCBI Taxonomy" id="47311"/>
    <lineage>
        <taxon>Archaea</taxon>
        <taxon>Methanobacteriati</taxon>
        <taxon>Methanobacteriota</taxon>
        <taxon>Methanomada group</taxon>
        <taxon>Methanobacteria</taxon>
        <taxon>Methanobacteriales</taxon>
        <taxon>Methanobacteriaceae</taxon>
        <taxon>Methanobrevibacter</taxon>
    </lineage>
</organism>
<keyword evidence="3" id="KW-1185">Reference proteome</keyword>
<sequence length="174" mass="20284">MDQDQTKRLLKFTLNEKKIIKTLNLPDEIFLPLFFSIRFGGDWSVNKNSKNLMSVKEKLTHYDKDKKVGYTLEKIFLFVNPKLLSQEGKIYRMEKCSNNNERELVERPYNVSIDGEYILEATLDPKKKKIFLKTLKGPLTFSGPTAYGAAHELEHLDNGSIEGLPFWDFEYELI</sequence>
<proteinExistence type="predicted"/>
<gene>
    <name evidence="2" type="ORF">MBCUT_10520</name>
</gene>
<dbReference type="SUPFAM" id="SSF56420">
    <property type="entry name" value="Peptide deformylase"/>
    <property type="match status" value="1"/>
</dbReference>
<reference evidence="2 3" key="1">
    <citation type="submission" date="2016-04" db="EMBL/GenBank/DDBJ databases">
        <title>Genome sequence of Methanobrevibacter cuticularis DSM 11139.</title>
        <authorList>
            <person name="Poehlein A."/>
            <person name="Seedorf H."/>
            <person name="Daniel R."/>
        </authorList>
    </citation>
    <scope>NUCLEOTIDE SEQUENCE [LARGE SCALE GENOMIC DNA]</scope>
    <source>
        <strain evidence="2 3">DSM 11139</strain>
    </source>
</reference>
<feature type="domain" description="Retropepsin-like aspartic endopeptidase" evidence="1">
    <location>
        <begin position="32"/>
        <end position="130"/>
    </location>
</feature>
<dbReference type="PATRIC" id="fig|47311.3.peg.1159"/>
<protein>
    <recommendedName>
        <fullName evidence="1">Retropepsin-like aspartic endopeptidase domain-containing protein</fullName>
    </recommendedName>
</protein>
<dbReference type="Gene3D" id="3.90.45.10">
    <property type="entry name" value="Peptide deformylase"/>
    <property type="match status" value="1"/>
</dbReference>
<dbReference type="EMBL" id="LWMW01000098">
    <property type="protein sequence ID" value="KZX16186.1"/>
    <property type="molecule type" value="Genomic_DNA"/>
</dbReference>
<dbReference type="Pfam" id="PF05618">
    <property type="entry name" value="Zn_protease"/>
    <property type="match status" value="1"/>
</dbReference>
<name>A0A166E1W9_9EURY</name>
<dbReference type="OrthoDB" id="77241at2157"/>
<dbReference type="InterPro" id="IPR008503">
    <property type="entry name" value="Asp_endopeptidase"/>
</dbReference>